<evidence type="ECO:0008006" key="4">
    <source>
        <dbReference type="Google" id="ProtNLM"/>
    </source>
</evidence>
<protein>
    <recommendedName>
        <fullName evidence="4">Secreted protein</fullName>
    </recommendedName>
</protein>
<gene>
    <name evidence="2" type="ORF">WR25_19400</name>
</gene>
<accession>A0A2A2K985</accession>
<evidence type="ECO:0000313" key="2">
    <source>
        <dbReference type="EMBL" id="PAV70514.1"/>
    </source>
</evidence>
<comment type="caution">
    <text evidence="2">The sequence shown here is derived from an EMBL/GenBank/DDBJ whole genome shotgun (WGS) entry which is preliminary data.</text>
</comment>
<name>A0A2A2K985_9BILA</name>
<organism evidence="2 3">
    <name type="scientific">Diploscapter pachys</name>
    <dbReference type="NCBI Taxonomy" id="2018661"/>
    <lineage>
        <taxon>Eukaryota</taxon>
        <taxon>Metazoa</taxon>
        <taxon>Ecdysozoa</taxon>
        <taxon>Nematoda</taxon>
        <taxon>Chromadorea</taxon>
        <taxon>Rhabditida</taxon>
        <taxon>Rhabditina</taxon>
        <taxon>Rhabditomorpha</taxon>
        <taxon>Rhabditoidea</taxon>
        <taxon>Rhabditidae</taxon>
        <taxon>Diploscapter</taxon>
    </lineage>
</organism>
<feature type="signal peptide" evidence="1">
    <location>
        <begin position="1"/>
        <end position="33"/>
    </location>
</feature>
<reference evidence="2 3" key="1">
    <citation type="journal article" date="2017" name="Curr. Biol.">
        <title>Genome architecture and evolution of a unichromosomal asexual nematode.</title>
        <authorList>
            <person name="Fradin H."/>
            <person name="Zegar C."/>
            <person name="Gutwein M."/>
            <person name="Lucas J."/>
            <person name="Kovtun M."/>
            <person name="Corcoran D."/>
            <person name="Baugh L.R."/>
            <person name="Kiontke K."/>
            <person name="Gunsalus K."/>
            <person name="Fitch D.H."/>
            <person name="Piano F."/>
        </authorList>
    </citation>
    <scope>NUCLEOTIDE SEQUENCE [LARGE SCALE GENOMIC DNA]</scope>
    <source>
        <strain evidence="2">PF1309</strain>
    </source>
</reference>
<evidence type="ECO:0000313" key="3">
    <source>
        <dbReference type="Proteomes" id="UP000218231"/>
    </source>
</evidence>
<keyword evidence="1" id="KW-0732">Signal</keyword>
<proteinExistence type="predicted"/>
<dbReference type="EMBL" id="LIAE01009275">
    <property type="protein sequence ID" value="PAV70514.1"/>
    <property type="molecule type" value="Genomic_DNA"/>
</dbReference>
<dbReference type="AlphaFoldDB" id="A0A2A2K985"/>
<evidence type="ECO:0000256" key="1">
    <source>
        <dbReference type="SAM" id="SignalP"/>
    </source>
</evidence>
<dbReference type="Proteomes" id="UP000218231">
    <property type="component" value="Unassembled WGS sequence"/>
</dbReference>
<feature type="chain" id="PRO_5012606970" description="Secreted protein" evidence="1">
    <location>
        <begin position="34"/>
        <end position="115"/>
    </location>
</feature>
<keyword evidence="3" id="KW-1185">Reference proteome</keyword>
<sequence length="115" mass="12656">MPSFHFSLLTHMHGPDLLLLLFLLLPFCHSASAVAPVTTALPRLSSSCCDLKSLVIICPCLCPLAFPFRGRNTQQGNAKKMPTASERGIISRICDAMRLRRKVNPTPAKSPRQDL</sequence>